<dbReference type="AlphaFoldDB" id="A0A0S2Z5I3"/>
<dbReference type="IntAct" id="A0A0S2Z5I3">
    <property type="interactions" value="2"/>
</dbReference>
<evidence type="ECO:0000256" key="1">
    <source>
        <dbReference type="SAM" id="MobiDB-lite"/>
    </source>
</evidence>
<comment type="interaction">
    <interactant intactId="EBI-16431245">
        <id>A0A0S2Z5I3</id>
    </interactant>
    <interactant intactId="EBI-741533">
        <id>P56545</id>
        <label>CTBP2</label>
    </interactant>
    <organismsDiffer>false</organismsDiffer>
    <experiments>3</experiments>
</comment>
<feature type="region of interest" description="Disordered" evidence="1">
    <location>
        <begin position="1"/>
        <end position="22"/>
    </location>
</feature>
<protein>
    <submittedName>
        <fullName evidence="2">DMRT-like family B with proline-rich C-terminal 1 isoform 2</fullName>
    </submittedName>
</protein>
<accession>A0A0S2Z5I3</accession>
<reference evidence="2" key="1">
    <citation type="journal article" date="2016" name="Cell">
        <title>Widespread Expansion of Protein Interaction Capabilities by Alternative Splicing.</title>
        <authorList>
            <person name="Yang X."/>
            <person name="Coulombe-Huntington J."/>
            <person name="Kang S."/>
            <person name="Sheynkman G.M."/>
            <person name="Hao T."/>
            <person name="Richardson A."/>
            <person name="Sun S."/>
            <person name="Yang F."/>
            <person name="Shen Y.A."/>
            <person name="Murray R."/>
            <person name="Spirohn K."/>
            <person name="Begg B.E."/>
            <person name="Duran-Frigola M."/>
            <person name="MacWilliams A."/>
            <person name="Pevzner S.J."/>
            <person name="Zhong Q."/>
            <person name="Trigg S.A."/>
            <person name="Tam S."/>
            <person name="Ghamsari L."/>
            <person name="Sahni N."/>
            <person name="Yi S."/>
            <person name="Rodriguez M.D."/>
            <person name="Balcha D."/>
            <person name="Tan G."/>
            <person name="Costanzo M."/>
            <person name="Andrews B."/>
            <person name="Boone C."/>
            <person name="Zhou X.J."/>
            <person name="Salehi-Ashtiani K."/>
            <person name="Charloteaux B."/>
            <person name="Chen A."/>
            <person name="Calderwood M.A."/>
            <person name="Aloy P."/>
            <person name="Roth F.P."/>
            <person name="Hill D.E."/>
            <person name="Iakoucheva L.M."/>
            <person name="Xia Y."/>
            <person name="Vidal M."/>
        </authorList>
    </citation>
    <scope>NUCLEOTIDE SEQUENCE</scope>
</reference>
<sequence>MPSLAGPPFGAEAAGSGYPGPLDLRRPMRTVPGPLFTDFGVRTRRRLPAKLLPAAAAAATAAPSTASTAAPVPPARLPLCAPLPPPATATTTSIIFLTDRPV</sequence>
<dbReference type="OrthoDB" id="6162476at2759"/>
<gene>
    <name evidence="2" type="primary">DMRTB1</name>
</gene>
<name>A0A0S2Z5I3_HUMAN</name>
<proteinExistence type="evidence at protein level"/>
<dbReference type="EMBL" id="KU178740">
    <property type="protein sequence ID" value="ALQ34198.1"/>
    <property type="molecule type" value="mRNA"/>
</dbReference>
<organism evidence="2">
    <name type="scientific">Homo sapiens</name>
    <name type="common">Human</name>
    <dbReference type="NCBI Taxonomy" id="9606"/>
    <lineage>
        <taxon>Eukaryota</taxon>
        <taxon>Metazoa</taxon>
        <taxon>Chordata</taxon>
        <taxon>Craniata</taxon>
        <taxon>Vertebrata</taxon>
        <taxon>Euteleostomi</taxon>
        <taxon>Mammalia</taxon>
        <taxon>Eutheria</taxon>
        <taxon>Euarchontoglires</taxon>
        <taxon>Primates</taxon>
        <taxon>Haplorrhini</taxon>
        <taxon>Catarrhini</taxon>
        <taxon>Hominidae</taxon>
        <taxon>Homo</taxon>
    </lineage>
</organism>
<dbReference type="PeptideAtlas" id="A0A0S2Z5I3"/>
<evidence type="ECO:0000313" key="2">
    <source>
        <dbReference type="EMBL" id="ALQ34198.1"/>
    </source>
</evidence>
<comment type="interaction">
    <interactant intactId="EBI-16431245">
        <id>A0A0S2Z5I3</id>
    </interactant>
    <interactant intactId="EBI-10171858">
        <id>Q13363-2</id>
        <label>CTBP1</label>
    </interactant>
    <organismsDiffer>false</organismsDiffer>
    <experiments>3</experiments>
</comment>